<reference evidence="10 12" key="3">
    <citation type="journal article" date="2015" name="BMC Genomics">
        <title>Sex and parasites: genomic and transcriptomic analysis of Microbotryum lychnidis-dioicae, the biotrophic and plant-castrating anther smut fungus.</title>
        <authorList>
            <person name="Perlin M.H."/>
            <person name="Amselem J."/>
            <person name="Fontanillas E."/>
            <person name="Toh S.S."/>
            <person name="Chen Z."/>
            <person name="Goldberg J."/>
            <person name="Duplessis S."/>
            <person name="Henrissat B."/>
            <person name="Young S."/>
            <person name="Zeng Q."/>
            <person name="Aguileta G."/>
            <person name="Petit E."/>
            <person name="Badouin H."/>
            <person name="Andrews J."/>
            <person name="Razeeq D."/>
            <person name="Gabaldon T."/>
            <person name="Quesneville H."/>
            <person name="Giraud T."/>
            <person name="Hood M.E."/>
            <person name="Schultz D.J."/>
            <person name="Cuomo C.A."/>
        </authorList>
    </citation>
    <scope>NUCLEOTIDE SEQUENCE [LARGE SCALE GENOMIC DNA]</scope>
    <source>
        <strain evidence="12">p1A1 Lamole</strain>
        <strain evidence="10">P1A1 Lamole</strain>
    </source>
</reference>
<dbReference type="EMBL" id="GL541742">
    <property type="protein sequence ID" value="KDE03371.1"/>
    <property type="molecule type" value="Genomic_DNA"/>
</dbReference>
<keyword evidence="4" id="KW-0540">Nuclease</keyword>
<protein>
    <submittedName>
        <fullName evidence="10 11">Uncharacterized protein</fullName>
    </submittedName>
</protein>
<keyword evidence="12" id="KW-1185">Reference proteome</keyword>
<evidence type="ECO:0000256" key="1">
    <source>
        <dbReference type="ARBA" id="ARBA00001947"/>
    </source>
</evidence>
<reference evidence="11" key="4">
    <citation type="submission" date="2015-06" db="UniProtKB">
        <authorList>
            <consortium name="EnsemblFungi"/>
        </authorList>
    </citation>
    <scope>IDENTIFICATION</scope>
</reference>
<organism evidence="10">
    <name type="scientific">Microbotryum lychnidis-dioicae (strain p1A1 Lamole / MvSl-1064)</name>
    <name type="common">Anther smut fungus</name>
    <dbReference type="NCBI Taxonomy" id="683840"/>
    <lineage>
        <taxon>Eukaryota</taxon>
        <taxon>Fungi</taxon>
        <taxon>Dikarya</taxon>
        <taxon>Basidiomycota</taxon>
        <taxon>Pucciniomycotina</taxon>
        <taxon>Microbotryomycetes</taxon>
        <taxon>Microbotryales</taxon>
        <taxon>Microbotryaceae</taxon>
        <taxon>Microbotryum</taxon>
    </lineage>
</organism>
<sequence>MQRVSLRLVHILTRATSSSFIHAATPSTSLAPSHRHFASSQHLRSQPSSQPIPTLPAHPLSRASMPDSISVTFLGTAAGKPSPTRNVSSLALKVDKAIWVVDAGEATQHQFQKSKLRMSQITHIFITHMHGDHVNGLPGLLCTASEGHAQLDQTLTGSGAASLTSSDEPVTIIYGPSGLRQFLRTTLSLTYSYLARPYVVHELLFPGDPICPPPPSASTSNSPSSEDERAPHRNVSTNERPGLDLCINEASQGWENFVTLGDGAVKVSAGPIKHTVPCLGYIFQELPRPLPLDPKLYVPHLKRNAPALLATQGIRNPLSLLSVLTSQRKSLTLPDGTLLQPPALGPKGRKLVILGDTYDALGGSIERWSQDADLVIHEATNAFLPQNDESQQNKSDITLGSVRRKAKEHGHSTPEGAGEFARRVGAKALVMNHLSGRYTDYGLKEEDEEAMEETEGVRAGRDMLREMEDLATRAWLGDAQEGEGEGRPRARTARDLMEVVVKRRDKM</sequence>
<dbReference type="OrthoDB" id="527344at2759"/>
<dbReference type="Pfam" id="PF23023">
    <property type="entry name" value="Anti-Pycsar_Apyc1"/>
    <property type="match status" value="1"/>
</dbReference>
<feature type="region of interest" description="Disordered" evidence="9">
    <location>
        <begin position="31"/>
        <end position="61"/>
    </location>
</feature>
<gene>
    <name evidence="10" type="ORF">MVLG_06133</name>
</gene>
<reference evidence="12" key="1">
    <citation type="submission" date="2010-11" db="EMBL/GenBank/DDBJ databases">
        <title>The genome sequence of Microbotryum violaceum strain p1A1 Lamole.</title>
        <authorList>
            <person name="Cuomo C."/>
            <person name="Perlin M."/>
            <person name="Young S.K."/>
            <person name="Zeng Q."/>
            <person name="Gargeya S."/>
            <person name="Alvarado L."/>
            <person name="Berlin A."/>
            <person name="Chapman S.B."/>
            <person name="Chen Z."/>
            <person name="Freedman E."/>
            <person name="Gellesch M."/>
            <person name="Goldberg J."/>
            <person name="Griggs A."/>
            <person name="Gujja S."/>
            <person name="Heilman E."/>
            <person name="Heiman D."/>
            <person name="Howarth C."/>
            <person name="Mehta T."/>
            <person name="Neiman D."/>
            <person name="Pearson M."/>
            <person name="Roberts A."/>
            <person name="Saif S."/>
            <person name="Shea T."/>
            <person name="Shenoy N."/>
            <person name="Sisk P."/>
            <person name="Stolte C."/>
            <person name="Sykes S."/>
            <person name="White J."/>
            <person name="Yandava C."/>
            <person name="Haas B."/>
            <person name="Nusbaum C."/>
            <person name="Birren B."/>
        </authorList>
    </citation>
    <scope>NUCLEOTIDE SEQUENCE [LARGE SCALE GENOMIC DNA]</scope>
    <source>
        <strain evidence="12">p1A1 Lamole</strain>
    </source>
</reference>
<feature type="compositionally biased region" description="Polar residues" evidence="9">
    <location>
        <begin position="38"/>
        <end position="52"/>
    </location>
</feature>
<dbReference type="SUPFAM" id="SSF56281">
    <property type="entry name" value="Metallo-hydrolase/oxidoreductase"/>
    <property type="match status" value="1"/>
</dbReference>
<evidence type="ECO:0000256" key="4">
    <source>
        <dbReference type="ARBA" id="ARBA00022722"/>
    </source>
</evidence>
<dbReference type="EnsemblFungi" id="MVLG_06133T0">
    <property type="protein sequence ID" value="MVLG_06133T0"/>
    <property type="gene ID" value="MVLG_06133"/>
</dbReference>
<evidence type="ECO:0000256" key="6">
    <source>
        <dbReference type="ARBA" id="ARBA00022759"/>
    </source>
</evidence>
<evidence type="ECO:0000313" key="10">
    <source>
        <dbReference type="EMBL" id="KDE03371.1"/>
    </source>
</evidence>
<evidence type="ECO:0000256" key="3">
    <source>
        <dbReference type="ARBA" id="ARBA00022694"/>
    </source>
</evidence>
<evidence type="ECO:0000256" key="2">
    <source>
        <dbReference type="ARBA" id="ARBA00011738"/>
    </source>
</evidence>
<dbReference type="GO" id="GO:0046872">
    <property type="term" value="F:metal ion binding"/>
    <property type="evidence" value="ECO:0007669"/>
    <property type="project" value="UniProtKB-KW"/>
</dbReference>
<evidence type="ECO:0000256" key="9">
    <source>
        <dbReference type="SAM" id="MobiDB-lite"/>
    </source>
</evidence>
<dbReference type="PANTHER" id="PTHR46018">
    <property type="entry name" value="ZINC PHOSPHODIESTERASE ELAC PROTEIN 1"/>
    <property type="match status" value="1"/>
</dbReference>
<dbReference type="EMBL" id="AEIJ01000684">
    <property type="status" value="NOT_ANNOTATED_CDS"/>
    <property type="molecule type" value="Genomic_DNA"/>
</dbReference>
<dbReference type="AlphaFoldDB" id="U5HGC2"/>
<dbReference type="InterPro" id="IPR013471">
    <property type="entry name" value="RNase_Z/BN"/>
</dbReference>
<dbReference type="GO" id="GO:0005634">
    <property type="term" value="C:nucleus"/>
    <property type="evidence" value="ECO:0007669"/>
    <property type="project" value="TreeGrafter"/>
</dbReference>
<evidence type="ECO:0000313" key="12">
    <source>
        <dbReference type="Proteomes" id="UP000017200"/>
    </source>
</evidence>
<dbReference type="HAMAP" id="MF_01818">
    <property type="entry name" value="RNase_Z_BN"/>
    <property type="match status" value="1"/>
</dbReference>
<comment type="cofactor">
    <cofactor evidence="1">
        <name>Zn(2+)</name>
        <dbReference type="ChEBI" id="CHEBI:29105"/>
    </cofactor>
</comment>
<evidence type="ECO:0000313" key="11">
    <source>
        <dbReference type="EnsemblFungi" id="MVLG_06133T0"/>
    </source>
</evidence>
<keyword evidence="5" id="KW-0479">Metal-binding</keyword>
<dbReference type="InParanoid" id="U5HGC2"/>
<keyword evidence="7" id="KW-0378">Hydrolase</keyword>
<dbReference type="CDD" id="cd07717">
    <property type="entry name" value="RNaseZ_ZiPD-like_MBL-fold"/>
    <property type="match status" value="1"/>
</dbReference>
<dbReference type="STRING" id="683840.U5HGC2"/>
<dbReference type="OMA" id="MSQITHI"/>
<keyword evidence="6" id="KW-0255">Endonuclease</keyword>
<dbReference type="PANTHER" id="PTHR46018:SF2">
    <property type="entry name" value="ZINC PHOSPHODIESTERASE ELAC PROTEIN 1"/>
    <property type="match status" value="1"/>
</dbReference>
<dbReference type="Gene3D" id="3.60.15.10">
    <property type="entry name" value="Ribonuclease Z/Hydroxyacylglutathione hydrolase-like"/>
    <property type="match status" value="1"/>
</dbReference>
<dbReference type="GO" id="GO:0042781">
    <property type="term" value="F:3'-tRNA processing endoribonuclease activity"/>
    <property type="evidence" value="ECO:0007669"/>
    <property type="project" value="TreeGrafter"/>
</dbReference>
<evidence type="ECO:0000256" key="5">
    <source>
        <dbReference type="ARBA" id="ARBA00022723"/>
    </source>
</evidence>
<keyword evidence="3" id="KW-0819">tRNA processing</keyword>
<evidence type="ECO:0000256" key="7">
    <source>
        <dbReference type="ARBA" id="ARBA00022801"/>
    </source>
</evidence>
<evidence type="ECO:0000256" key="8">
    <source>
        <dbReference type="ARBA" id="ARBA00022833"/>
    </source>
</evidence>
<name>U5HGC2_USTV1</name>
<dbReference type="Proteomes" id="UP000017200">
    <property type="component" value="Unassembled WGS sequence"/>
</dbReference>
<comment type="subunit">
    <text evidence="2">Homodimer.</text>
</comment>
<keyword evidence="8" id="KW-0862">Zinc</keyword>
<accession>U5HGC2</accession>
<feature type="region of interest" description="Disordered" evidence="9">
    <location>
        <begin position="211"/>
        <end position="240"/>
    </location>
</feature>
<dbReference type="HOGENOM" id="CLU_031317_4_2_1"/>
<dbReference type="InterPro" id="IPR036866">
    <property type="entry name" value="RibonucZ/Hydroxyglut_hydro"/>
</dbReference>
<reference evidence="10" key="2">
    <citation type="submission" date="2010-11" db="EMBL/GenBank/DDBJ databases">
        <authorList>
            <consortium name="The Broad Institute Genome Sequencing Platform"/>
            <person name="Earl A."/>
            <person name="Ward D."/>
            <person name="Feldgarden M."/>
            <person name="Gevers D."/>
            <person name="Butler R."/>
            <person name="Young S.K."/>
            <person name="Zeng Q."/>
            <person name="Gargeya S."/>
            <person name="Fitzgerald M."/>
            <person name="Haas B."/>
            <person name="Abouelleil A."/>
            <person name="Alvarado L."/>
            <person name="Arachchi H.M."/>
            <person name="Berlin A."/>
            <person name="Brown A."/>
            <person name="Chapman S.B."/>
            <person name="Chen Z."/>
            <person name="Dunbar C."/>
            <person name="Freedman E."/>
            <person name="Gearin G."/>
            <person name="Gellesch M."/>
            <person name="Goldberg J."/>
            <person name="Griggs A."/>
            <person name="Gujja S."/>
            <person name="Heilman E."/>
            <person name="Heiman D."/>
            <person name="Howarth C."/>
            <person name="Larson L."/>
            <person name="Lui A."/>
            <person name="MacDonald P.J.P."/>
            <person name="Mehta T."/>
            <person name="Montmayeur A."/>
            <person name="Murphy C."/>
            <person name="Neiman D."/>
            <person name="Pearson M."/>
            <person name="Priest M."/>
            <person name="Roberts A."/>
            <person name="Saif S."/>
            <person name="Shea T."/>
            <person name="Shenoy N."/>
            <person name="Sisk P."/>
            <person name="Stolte C."/>
            <person name="Sykes S."/>
            <person name="White J."/>
            <person name="Yandava C."/>
            <person name="Wortman J."/>
            <person name="Nusbaum C."/>
            <person name="Birren B."/>
        </authorList>
    </citation>
    <scope>NUCLEOTIDE SEQUENCE</scope>
    <source>
        <strain evidence="10">P1A1 Lamole</strain>
    </source>
</reference>
<proteinExistence type="inferred from homology"/>